<comment type="caution">
    <text evidence="1">The sequence shown here is derived from an EMBL/GenBank/DDBJ whole genome shotgun (WGS) entry which is preliminary data.</text>
</comment>
<dbReference type="AlphaFoldDB" id="A0A0F9V1E8"/>
<protein>
    <submittedName>
        <fullName evidence="1">Uncharacterized protein</fullName>
    </submittedName>
</protein>
<organism evidence="1">
    <name type="scientific">marine sediment metagenome</name>
    <dbReference type="NCBI Taxonomy" id="412755"/>
    <lineage>
        <taxon>unclassified sequences</taxon>
        <taxon>metagenomes</taxon>
        <taxon>ecological metagenomes</taxon>
    </lineage>
</organism>
<evidence type="ECO:0000313" key="1">
    <source>
        <dbReference type="EMBL" id="KKN67331.1"/>
    </source>
</evidence>
<sequence length="185" mass="21975">MNYKMEKNKETEESTSEVWNISKSYVYEKILKPMIDIDKYDKIAVFGTTDLEADLFLSNMKNEILRNTARLKAFRMEFYTLRVLIRNSKFIVKKNNIKTFENYSARLLKMEKSIPLLRSEKMRGRKLVDLDIHEELFDKMHAEVEDKINDINSKLNEVGIIFALGEEKDVNKLKESFNKRFLSRT</sequence>
<dbReference type="EMBL" id="LAZR01000476">
    <property type="protein sequence ID" value="KKN67331.1"/>
    <property type="molecule type" value="Genomic_DNA"/>
</dbReference>
<proteinExistence type="predicted"/>
<accession>A0A0F9V1E8</accession>
<gene>
    <name evidence="1" type="ORF">LCGC14_0461950</name>
</gene>
<name>A0A0F9V1E8_9ZZZZ</name>
<reference evidence="1" key="1">
    <citation type="journal article" date="2015" name="Nature">
        <title>Complex archaea that bridge the gap between prokaryotes and eukaryotes.</title>
        <authorList>
            <person name="Spang A."/>
            <person name="Saw J.H."/>
            <person name="Jorgensen S.L."/>
            <person name="Zaremba-Niedzwiedzka K."/>
            <person name="Martijn J."/>
            <person name="Lind A.E."/>
            <person name="van Eijk R."/>
            <person name="Schleper C."/>
            <person name="Guy L."/>
            <person name="Ettema T.J."/>
        </authorList>
    </citation>
    <scope>NUCLEOTIDE SEQUENCE</scope>
</reference>